<protein>
    <submittedName>
        <fullName evidence="1">Uncharacterized protein</fullName>
    </submittedName>
</protein>
<evidence type="ECO:0000313" key="2">
    <source>
        <dbReference type="Proteomes" id="UP000319671"/>
    </source>
</evidence>
<comment type="caution">
    <text evidence="1">The sequence shown here is derived from an EMBL/GenBank/DDBJ whole genome shotgun (WGS) entry which is preliminary data.</text>
</comment>
<dbReference type="EMBL" id="VIVN01000006">
    <property type="protein sequence ID" value="TWE01242.1"/>
    <property type="molecule type" value="Genomic_DNA"/>
</dbReference>
<evidence type="ECO:0000313" key="1">
    <source>
        <dbReference type="EMBL" id="TWE01242.1"/>
    </source>
</evidence>
<name>A0A561DCV5_9BACI</name>
<gene>
    <name evidence="1" type="ORF">FB550_106300</name>
</gene>
<dbReference type="Proteomes" id="UP000319671">
    <property type="component" value="Unassembled WGS sequence"/>
</dbReference>
<sequence>MQSLLVTIKLEDTFTINEEDEQEAEELYYKLWEDDRL</sequence>
<dbReference type="AlphaFoldDB" id="A0A561DCV5"/>
<reference evidence="1 2" key="1">
    <citation type="submission" date="2019-06" db="EMBL/GenBank/DDBJ databases">
        <title>Sorghum-associated microbial communities from plants grown in Nebraska, USA.</title>
        <authorList>
            <person name="Schachtman D."/>
        </authorList>
    </citation>
    <scope>NUCLEOTIDE SEQUENCE [LARGE SCALE GENOMIC DNA]</scope>
    <source>
        <strain evidence="1 2">2482</strain>
    </source>
</reference>
<proteinExistence type="predicted"/>
<accession>A0A561DCV5</accession>
<organism evidence="1 2">
    <name type="scientific">Neobacillus bataviensis</name>
    <dbReference type="NCBI Taxonomy" id="220685"/>
    <lineage>
        <taxon>Bacteria</taxon>
        <taxon>Bacillati</taxon>
        <taxon>Bacillota</taxon>
        <taxon>Bacilli</taxon>
        <taxon>Bacillales</taxon>
        <taxon>Bacillaceae</taxon>
        <taxon>Neobacillus</taxon>
    </lineage>
</organism>
<keyword evidence="2" id="KW-1185">Reference proteome</keyword>